<dbReference type="Pfam" id="PF00122">
    <property type="entry name" value="E1-E2_ATPase"/>
    <property type="match status" value="1"/>
</dbReference>
<feature type="transmembrane region" description="Helical" evidence="8">
    <location>
        <begin position="732"/>
        <end position="755"/>
    </location>
</feature>
<dbReference type="InterPro" id="IPR023214">
    <property type="entry name" value="HAD_sf"/>
</dbReference>
<dbReference type="SFLD" id="SFLDF00027">
    <property type="entry name" value="p-type_atpase"/>
    <property type="match status" value="1"/>
</dbReference>
<dbReference type="SUPFAM" id="SSF81660">
    <property type="entry name" value="Metal cation-transporting ATPase, ATP-binding domain N"/>
    <property type="match status" value="1"/>
</dbReference>
<dbReference type="PROSITE" id="PS00154">
    <property type="entry name" value="ATPASE_E1_E2"/>
    <property type="match status" value="1"/>
</dbReference>
<evidence type="ECO:0000259" key="9">
    <source>
        <dbReference type="SMART" id="SM00831"/>
    </source>
</evidence>
<dbReference type="PRINTS" id="PR00119">
    <property type="entry name" value="CATATPASE"/>
</dbReference>
<dbReference type="Pfam" id="PF00690">
    <property type="entry name" value="Cation_ATPase_N"/>
    <property type="match status" value="1"/>
</dbReference>
<evidence type="ECO:0000256" key="4">
    <source>
        <dbReference type="ARBA" id="ARBA00022840"/>
    </source>
</evidence>
<evidence type="ECO:0000256" key="2">
    <source>
        <dbReference type="ARBA" id="ARBA00022692"/>
    </source>
</evidence>
<dbReference type="PANTHER" id="PTHR42861">
    <property type="entry name" value="CALCIUM-TRANSPORTING ATPASE"/>
    <property type="match status" value="1"/>
</dbReference>
<feature type="domain" description="Cation-transporting P-type ATPase N-terminal" evidence="9">
    <location>
        <begin position="27"/>
        <end position="88"/>
    </location>
</feature>
<feature type="transmembrane region" description="Helical" evidence="8">
    <location>
        <begin position="270"/>
        <end position="293"/>
    </location>
</feature>
<dbReference type="Pfam" id="PF00702">
    <property type="entry name" value="Hydrolase"/>
    <property type="match status" value="1"/>
</dbReference>
<evidence type="ECO:0000313" key="10">
    <source>
        <dbReference type="EMBL" id="QFR24484.1"/>
    </source>
</evidence>
<dbReference type="Gene3D" id="3.40.1110.10">
    <property type="entry name" value="Calcium-transporting ATPase, cytoplasmic domain N"/>
    <property type="match status" value="1"/>
</dbReference>
<dbReference type="AlphaFoldDB" id="A0A5P8M861"/>
<feature type="transmembrane region" description="Helical" evidence="8">
    <location>
        <begin position="761"/>
        <end position="781"/>
    </location>
</feature>
<dbReference type="SUPFAM" id="SSF56784">
    <property type="entry name" value="HAD-like"/>
    <property type="match status" value="1"/>
</dbReference>
<dbReference type="InterPro" id="IPR023299">
    <property type="entry name" value="ATPase_P-typ_cyto_dom_N"/>
</dbReference>
<keyword evidence="5" id="KW-1278">Translocase</keyword>
<dbReference type="InterPro" id="IPR059000">
    <property type="entry name" value="ATPase_P-type_domA"/>
</dbReference>
<keyword evidence="6 8" id="KW-1133">Transmembrane helix</keyword>
<comment type="subcellular location">
    <subcellularLocation>
        <location evidence="1">Membrane</location>
        <topology evidence="1">Multi-pass membrane protein</topology>
    </subcellularLocation>
</comment>
<dbReference type="Gene3D" id="1.20.1110.10">
    <property type="entry name" value="Calcium-transporting ATPase, transmembrane domain"/>
    <property type="match status" value="1"/>
</dbReference>
<keyword evidence="7 8" id="KW-0472">Membrane</keyword>
<keyword evidence="2 8" id="KW-0812">Transmembrane</keyword>
<dbReference type="InterPro" id="IPR044492">
    <property type="entry name" value="P_typ_ATPase_HD_dom"/>
</dbReference>
<feature type="transmembrane region" description="Helical" evidence="8">
    <location>
        <begin position="234"/>
        <end position="258"/>
    </location>
</feature>
<dbReference type="GO" id="GO:0016887">
    <property type="term" value="F:ATP hydrolysis activity"/>
    <property type="evidence" value="ECO:0007669"/>
    <property type="project" value="InterPro"/>
</dbReference>
<dbReference type="GO" id="GO:0005524">
    <property type="term" value="F:ATP binding"/>
    <property type="evidence" value="ECO:0007669"/>
    <property type="project" value="UniProtKB-KW"/>
</dbReference>
<dbReference type="InterPro" id="IPR018303">
    <property type="entry name" value="ATPase_P-typ_P_site"/>
</dbReference>
<dbReference type="InterPro" id="IPR036412">
    <property type="entry name" value="HAD-like_sf"/>
</dbReference>
<evidence type="ECO:0000256" key="7">
    <source>
        <dbReference type="ARBA" id="ARBA00023136"/>
    </source>
</evidence>
<name>A0A5P8M861_9LACO</name>
<keyword evidence="4" id="KW-0067">ATP-binding</keyword>
<sequence>MQLFLTAWVYLVMELKKGMGIMAGTPMEEKYPQAGLAPEEVAAKQKEFGANQQPALPTAFWRLVLNGLWGPLPWLLEAAIILEFFLGKGLQATFILLLLVFSAVDGAVQKKRSMKALGGLHADLRTQSRVKRGDQWENMPADGLVPGDIVHVQLGDVIPADGTVLIGGLSADQAALTGESAPVAKAVDDPVYAAATVVSGDAIVQVTKTGTNSSYGKTAELLTHATAPGRLEKLLFGIVRLLVILDVALVIVLTVTALLRGTSIMSLLPFLVILFIATIPVAMPSSFTVANSVEASRLAKKKILVSGLTGIQEAASLDVLLVDKTGTLTQDRTALAAVSALQPASYNEDAVLTLAAAACDPQGRSSIERAIREGAAKKGTVLTPTSFTPFDPAKKYSAATVTWQAHDHQVQLGSPTILMQAAQVPDNLRAELAKLTATGARVVAIAVDGVIVGLIAIADPIKPDVPALIKRLHTRGVQVIMLTGDTRATAQAVAQQVGLQGAIGTPAEMDQAPRDYAGFANVLPADKFRLVQDLQKAGAVVGMLGDGVNDAPALKQADVGIAVTTATDIAKLAADIILTEPDLGAINDVVDSGQRVYQRMMTWIITKLTRTAQLTILLTFGYLFTGFFPISLSMIVFIVMMNDSVTLTLGTDRTYPSDRPTRWQLGDLAKIATGLTLGWLVLGFLLLWYFEYQLHLSADSTSTLLFAYLIFSAMATIYMTRTRGAFWRAVPSRTVLGVTCLNMVLTTVMGLTGFITPRAPIGPYLLVIAGVIVFAVLLDLLKQAFYRQQAA</sequence>
<dbReference type="KEGG" id="lhb:D1010_14505"/>
<feature type="transmembrane region" description="Helical" evidence="8">
    <location>
        <begin position="671"/>
        <end position="690"/>
    </location>
</feature>
<evidence type="ECO:0000256" key="6">
    <source>
        <dbReference type="ARBA" id="ARBA00022989"/>
    </source>
</evidence>
<dbReference type="InterPro" id="IPR008250">
    <property type="entry name" value="ATPase_P-typ_transduc_dom_A_sf"/>
</dbReference>
<evidence type="ECO:0000256" key="5">
    <source>
        <dbReference type="ARBA" id="ARBA00022967"/>
    </source>
</evidence>
<keyword evidence="3" id="KW-0547">Nucleotide-binding</keyword>
<dbReference type="SFLD" id="SFLDG00002">
    <property type="entry name" value="C1.7:_P-type_atpase_like"/>
    <property type="match status" value="1"/>
</dbReference>
<reference evidence="10 11" key="1">
    <citation type="submission" date="2019-10" db="EMBL/GenBank/DDBJ databases">
        <title>The completed genome of Lactobacillus harbinensis M1.</title>
        <authorList>
            <person name="Zheng Y."/>
        </authorList>
    </citation>
    <scope>NUCLEOTIDE SEQUENCE [LARGE SCALE GENOMIC DNA]</scope>
    <source>
        <strain evidence="10 11">M1</strain>
    </source>
</reference>
<dbReference type="InterPro" id="IPR001757">
    <property type="entry name" value="P_typ_ATPase"/>
</dbReference>
<dbReference type="GO" id="GO:0016020">
    <property type="term" value="C:membrane"/>
    <property type="evidence" value="ECO:0007669"/>
    <property type="project" value="UniProtKB-SubCell"/>
</dbReference>
<feature type="transmembrane region" description="Helical" evidence="8">
    <location>
        <begin position="78"/>
        <end position="104"/>
    </location>
</feature>
<evidence type="ECO:0000256" key="1">
    <source>
        <dbReference type="ARBA" id="ARBA00004141"/>
    </source>
</evidence>
<feature type="transmembrane region" description="Helical" evidence="8">
    <location>
        <begin position="702"/>
        <end position="720"/>
    </location>
</feature>
<dbReference type="EMBL" id="CP045143">
    <property type="protein sequence ID" value="QFR24484.1"/>
    <property type="molecule type" value="Genomic_DNA"/>
</dbReference>
<evidence type="ECO:0000256" key="3">
    <source>
        <dbReference type="ARBA" id="ARBA00022741"/>
    </source>
</evidence>
<dbReference type="InterPro" id="IPR023298">
    <property type="entry name" value="ATPase_P-typ_TM_dom_sf"/>
</dbReference>
<evidence type="ECO:0000256" key="8">
    <source>
        <dbReference type="SAM" id="Phobius"/>
    </source>
</evidence>
<dbReference type="Gene3D" id="2.70.150.10">
    <property type="entry name" value="Calcium-transporting ATPase, cytoplasmic transduction domain A"/>
    <property type="match status" value="1"/>
</dbReference>
<protein>
    <submittedName>
        <fullName evidence="10">HAD-IC family P-type ATPase</fullName>
    </submittedName>
</protein>
<evidence type="ECO:0000313" key="11">
    <source>
        <dbReference type="Proteomes" id="UP000326779"/>
    </source>
</evidence>
<accession>A0A5P8M861</accession>
<dbReference type="Proteomes" id="UP000326779">
    <property type="component" value="Chromosome"/>
</dbReference>
<dbReference type="SUPFAM" id="SSF81653">
    <property type="entry name" value="Calcium ATPase, transduction domain A"/>
    <property type="match status" value="1"/>
</dbReference>
<gene>
    <name evidence="10" type="ORF">D1010_14505</name>
</gene>
<dbReference type="SMART" id="SM00831">
    <property type="entry name" value="Cation_ATPase_N"/>
    <property type="match status" value="1"/>
</dbReference>
<organism evidence="10 11">
    <name type="scientific">Schleiferilactobacillus harbinensis</name>
    <dbReference type="NCBI Taxonomy" id="304207"/>
    <lineage>
        <taxon>Bacteria</taxon>
        <taxon>Bacillati</taxon>
        <taxon>Bacillota</taxon>
        <taxon>Bacilli</taxon>
        <taxon>Lactobacillales</taxon>
        <taxon>Lactobacillaceae</taxon>
        <taxon>Schleiferilactobacillus</taxon>
    </lineage>
</organism>
<dbReference type="SFLD" id="SFLDS00003">
    <property type="entry name" value="Haloacid_Dehalogenase"/>
    <property type="match status" value="1"/>
</dbReference>
<dbReference type="SUPFAM" id="SSF81665">
    <property type="entry name" value="Calcium ATPase, transmembrane domain M"/>
    <property type="match status" value="1"/>
</dbReference>
<proteinExistence type="predicted"/>
<dbReference type="Gene3D" id="3.40.50.1000">
    <property type="entry name" value="HAD superfamily/HAD-like"/>
    <property type="match status" value="1"/>
</dbReference>
<dbReference type="NCBIfam" id="TIGR01494">
    <property type="entry name" value="ATPase_P-type"/>
    <property type="match status" value="2"/>
</dbReference>
<dbReference type="InterPro" id="IPR004014">
    <property type="entry name" value="ATPase_P-typ_cation-transptr_N"/>
</dbReference>